<reference evidence="2 3" key="1">
    <citation type="submission" date="2023-10" db="EMBL/GenBank/DDBJ databases">
        <title>Genomes of two closely related lineages of the louse Polyplax serrata with different host specificities.</title>
        <authorList>
            <person name="Martinu J."/>
            <person name="Tarabai H."/>
            <person name="Stefka J."/>
            <person name="Hypsa V."/>
        </authorList>
    </citation>
    <scope>NUCLEOTIDE SEQUENCE [LARGE SCALE GENOMIC DNA]</scope>
    <source>
        <strain evidence="2">HR10_N</strain>
    </source>
</reference>
<dbReference type="AlphaFoldDB" id="A0AAN8PHG9"/>
<feature type="non-terminal residue" evidence="2">
    <location>
        <position position="1"/>
    </location>
</feature>
<feature type="compositionally biased region" description="Basic residues" evidence="1">
    <location>
        <begin position="1"/>
        <end position="10"/>
    </location>
</feature>
<evidence type="ECO:0000256" key="1">
    <source>
        <dbReference type="SAM" id="MobiDB-lite"/>
    </source>
</evidence>
<gene>
    <name evidence="2" type="ORF">RUM43_013368</name>
</gene>
<name>A0AAN8PHG9_POLSC</name>
<dbReference type="EMBL" id="JAWJWE010000007">
    <property type="protein sequence ID" value="KAK6632600.1"/>
    <property type="molecule type" value="Genomic_DNA"/>
</dbReference>
<proteinExistence type="predicted"/>
<feature type="region of interest" description="Disordered" evidence="1">
    <location>
        <begin position="1"/>
        <end position="22"/>
    </location>
</feature>
<protein>
    <submittedName>
        <fullName evidence="2">Uncharacterized protein</fullName>
    </submittedName>
</protein>
<organism evidence="2 3">
    <name type="scientific">Polyplax serrata</name>
    <name type="common">Common mouse louse</name>
    <dbReference type="NCBI Taxonomy" id="468196"/>
    <lineage>
        <taxon>Eukaryota</taxon>
        <taxon>Metazoa</taxon>
        <taxon>Ecdysozoa</taxon>
        <taxon>Arthropoda</taxon>
        <taxon>Hexapoda</taxon>
        <taxon>Insecta</taxon>
        <taxon>Pterygota</taxon>
        <taxon>Neoptera</taxon>
        <taxon>Paraneoptera</taxon>
        <taxon>Psocodea</taxon>
        <taxon>Troctomorpha</taxon>
        <taxon>Phthiraptera</taxon>
        <taxon>Anoplura</taxon>
        <taxon>Polyplacidae</taxon>
        <taxon>Polyplax</taxon>
    </lineage>
</organism>
<evidence type="ECO:0000313" key="3">
    <source>
        <dbReference type="Proteomes" id="UP001372834"/>
    </source>
</evidence>
<comment type="caution">
    <text evidence="2">The sequence shown here is derived from an EMBL/GenBank/DDBJ whole genome shotgun (WGS) entry which is preliminary data.</text>
</comment>
<accession>A0AAN8PHG9</accession>
<feature type="compositionally biased region" description="Basic and acidic residues" evidence="1">
    <location>
        <begin position="11"/>
        <end position="21"/>
    </location>
</feature>
<evidence type="ECO:0000313" key="2">
    <source>
        <dbReference type="EMBL" id="KAK6632600.1"/>
    </source>
</evidence>
<dbReference type="Proteomes" id="UP001372834">
    <property type="component" value="Unassembled WGS sequence"/>
</dbReference>
<sequence length="53" mass="6278">GGKEQKKKQREKKEDRNESIRAAEGCGWVKEVQDENAEVKSVRKRRRGHDKER</sequence>